<dbReference type="SUPFAM" id="SSF53590">
    <property type="entry name" value="Nucleoside hydrolase"/>
    <property type="match status" value="1"/>
</dbReference>
<dbReference type="RefSeq" id="XP_018042971.1">
    <property type="nucleotide sequence ID" value="XM_018180674.1"/>
</dbReference>
<keyword evidence="3" id="KW-0378">Hydrolase</keyword>
<evidence type="ECO:0000313" key="4">
    <source>
        <dbReference type="Proteomes" id="UP000077069"/>
    </source>
</evidence>
<dbReference type="PANTHER" id="PTHR43264">
    <property type="match status" value="1"/>
</dbReference>
<dbReference type="Gene3D" id="3.90.245.10">
    <property type="entry name" value="Ribonucleoside hydrolase-like"/>
    <property type="match status" value="1"/>
</dbReference>
<evidence type="ECO:0000259" key="2">
    <source>
        <dbReference type="Pfam" id="PF01156"/>
    </source>
</evidence>
<keyword evidence="4" id="KW-1185">Reference proteome</keyword>
<proteinExistence type="inferred from homology"/>
<dbReference type="AlphaFoldDB" id="A0A177CZA3"/>
<feature type="domain" description="Inosine/uridine-preferring nucleoside hydrolase" evidence="2">
    <location>
        <begin position="36"/>
        <end position="283"/>
    </location>
</feature>
<dbReference type="Proteomes" id="UP000077069">
    <property type="component" value="Unassembled WGS sequence"/>
</dbReference>
<protein>
    <submittedName>
        <fullName evidence="3">Inosine/uridine-preferring nucleoside hydrolase</fullName>
    </submittedName>
</protein>
<sequence length="354" mass="38393">MLVNNVLSPQRVLRYALTYLAISTAGAQANSCTTNLIVDTDIFSDVDDAAALLLAATLPNVSLLAVNVNYPSAYSPLAASAILNHYGHPKTSIGLRRPYTNESFFDDWAYELGEYTSKVAYHWSGGSLPWFTPEKSWEPVALYRKTLADAADASVTIASIGFFENLSGLLNSSGDAYSPLSGYELVAKKVTKLAVMGGGYPSGYEFNFWGDNPLATAHVVNTWPRAVPVTFLGTEVGDVVLSGAKLTMEGPKGDPVKAAYGWYVGYNTTRMSWDPLTVAYAVLGLGSWFEYGNTGGYNHVFANGSNVWVADEGVTNQHYLRLAMDNVTVANELDKLYLKGVRKFDKEGRGVLRG</sequence>
<dbReference type="EMBL" id="KV441548">
    <property type="protein sequence ID" value="OAG12606.1"/>
    <property type="molecule type" value="Genomic_DNA"/>
</dbReference>
<dbReference type="GO" id="GO:0016799">
    <property type="term" value="F:hydrolase activity, hydrolyzing N-glycosyl compounds"/>
    <property type="evidence" value="ECO:0007669"/>
    <property type="project" value="InterPro"/>
</dbReference>
<accession>A0A177CZA3</accession>
<dbReference type="OrthoDB" id="187522at2759"/>
<dbReference type="InterPro" id="IPR036452">
    <property type="entry name" value="Ribo_hydro-like"/>
</dbReference>
<organism evidence="3 4">
    <name type="scientific">Paraphaeosphaeria sporulosa</name>
    <dbReference type="NCBI Taxonomy" id="1460663"/>
    <lineage>
        <taxon>Eukaryota</taxon>
        <taxon>Fungi</taxon>
        <taxon>Dikarya</taxon>
        <taxon>Ascomycota</taxon>
        <taxon>Pezizomycotina</taxon>
        <taxon>Dothideomycetes</taxon>
        <taxon>Pleosporomycetidae</taxon>
        <taxon>Pleosporales</taxon>
        <taxon>Massarineae</taxon>
        <taxon>Didymosphaeriaceae</taxon>
        <taxon>Paraphaeosphaeria</taxon>
    </lineage>
</organism>
<dbReference type="GeneID" id="28764160"/>
<evidence type="ECO:0000313" key="3">
    <source>
        <dbReference type="EMBL" id="OAG12606.1"/>
    </source>
</evidence>
<gene>
    <name evidence="3" type="ORF">CC84DRAFT_1183223</name>
</gene>
<name>A0A177CZA3_9PLEO</name>
<dbReference type="PANTHER" id="PTHR43264:SF1">
    <property type="entry name" value="INOSINE_URIDINE-PREFERRING NUCLEOSIDE HYDROLASE DOMAIN-CONTAINING PROTEIN"/>
    <property type="match status" value="1"/>
</dbReference>
<dbReference type="InParanoid" id="A0A177CZA3"/>
<comment type="similarity">
    <text evidence="1">Belongs to the IUNH family.</text>
</comment>
<evidence type="ECO:0000256" key="1">
    <source>
        <dbReference type="ARBA" id="ARBA00009176"/>
    </source>
</evidence>
<dbReference type="Pfam" id="PF01156">
    <property type="entry name" value="IU_nuc_hydro"/>
    <property type="match status" value="1"/>
</dbReference>
<dbReference type="InterPro" id="IPR001910">
    <property type="entry name" value="Inosine/uridine_hydrolase_dom"/>
</dbReference>
<dbReference type="STRING" id="1460663.A0A177CZA3"/>
<reference evidence="3 4" key="1">
    <citation type="submission" date="2016-05" db="EMBL/GenBank/DDBJ databases">
        <title>Comparative analysis of secretome profiles of manganese(II)-oxidizing ascomycete fungi.</title>
        <authorList>
            <consortium name="DOE Joint Genome Institute"/>
            <person name="Zeiner C.A."/>
            <person name="Purvine S.O."/>
            <person name="Zink E.M."/>
            <person name="Wu S."/>
            <person name="Pasa-Tolic L."/>
            <person name="Chaput D.L."/>
            <person name="Haridas S."/>
            <person name="Grigoriev I.V."/>
            <person name="Santelli C.M."/>
            <person name="Hansel C.M."/>
        </authorList>
    </citation>
    <scope>NUCLEOTIDE SEQUENCE [LARGE SCALE GENOMIC DNA]</scope>
    <source>
        <strain evidence="3 4">AP3s5-JAC2a</strain>
    </source>
</reference>